<protein>
    <submittedName>
        <fullName evidence="1">Uncharacterized protein</fullName>
    </submittedName>
</protein>
<reference evidence="1 2" key="1">
    <citation type="submission" date="2016-10" db="EMBL/GenBank/DDBJ databases">
        <title>Comparative genomics of Bacillus thuringiensis reveals a path to pathogens against multiple invertebrate hosts.</title>
        <authorList>
            <person name="Zheng J."/>
            <person name="Gao Q."/>
            <person name="Liu H."/>
            <person name="Peng D."/>
            <person name="Ruan L."/>
            <person name="Sun M."/>
        </authorList>
    </citation>
    <scope>NUCLEOTIDE SEQUENCE [LARGE SCALE GENOMIC DNA]</scope>
    <source>
        <strain evidence="1">BGSC 4BB1</strain>
    </source>
</reference>
<proteinExistence type="predicted"/>
<organism evidence="1 2">
    <name type="scientific">Bacillus thuringiensis serovar sooncheon</name>
    <dbReference type="NCBI Taxonomy" id="180891"/>
    <lineage>
        <taxon>Bacteria</taxon>
        <taxon>Bacillati</taxon>
        <taxon>Bacillota</taxon>
        <taxon>Bacilli</taxon>
        <taxon>Bacillales</taxon>
        <taxon>Bacillaceae</taxon>
        <taxon>Bacillus</taxon>
        <taxon>Bacillus cereus group</taxon>
    </lineage>
</organism>
<dbReference type="AlphaFoldDB" id="A0A9Q5SJ81"/>
<name>A0A9Q5SJ81_BACTU</name>
<accession>A0A9Q5SJ81</accession>
<gene>
    <name evidence="1" type="ORF">BK724_05195</name>
</gene>
<dbReference type="EMBL" id="NFCY01000018">
    <property type="protein sequence ID" value="OTX50974.1"/>
    <property type="molecule type" value="Genomic_DNA"/>
</dbReference>
<comment type="caution">
    <text evidence="1">The sequence shown here is derived from an EMBL/GenBank/DDBJ whole genome shotgun (WGS) entry which is preliminary data.</text>
</comment>
<evidence type="ECO:0000313" key="2">
    <source>
        <dbReference type="Proteomes" id="UP000194733"/>
    </source>
</evidence>
<evidence type="ECO:0000313" key="1">
    <source>
        <dbReference type="EMBL" id="OTX50974.1"/>
    </source>
</evidence>
<dbReference type="Proteomes" id="UP000194733">
    <property type="component" value="Unassembled WGS sequence"/>
</dbReference>
<sequence>MSNLVLPSNYVNIENEEMEYVDGGYYVSNSTLKGIVFSGVGASAGVSVAAIEAGIYGIAAAMASAVPALGWVTGAVLAANATNFAITATRAIANGKGMDIGVGFPTGLTFAVA</sequence>
<dbReference type="RefSeq" id="WP_000067994.1">
    <property type="nucleotide sequence ID" value="NZ_NFCY01000018.1"/>
</dbReference>